<protein>
    <recommendedName>
        <fullName evidence="5">ATP synthase F0 subunit 8</fullName>
    </recommendedName>
</protein>
<evidence type="ECO:0000256" key="1">
    <source>
        <dbReference type="SAM" id="MobiDB-lite"/>
    </source>
</evidence>
<gene>
    <name evidence="3" type="ORF">PIECOFPK_00651</name>
</gene>
<dbReference type="EMBL" id="CP144143">
    <property type="protein sequence ID" value="WWC82941.1"/>
    <property type="molecule type" value="Genomic_DNA"/>
</dbReference>
<dbReference type="Proteomes" id="UP001321305">
    <property type="component" value="Chromosome"/>
</dbReference>
<keyword evidence="4" id="KW-1185">Reference proteome</keyword>
<accession>A0ABZ2EHQ9</accession>
<name>A0ABZ2EHQ9_9BACT</name>
<keyword evidence="2" id="KW-0812">Transmembrane</keyword>
<evidence type="ECO:0000313" key="3">
    <source>
        <dbReference type="EMBL" id="WWC82941.1"/>
    </source>
</evidence>
<reference evidence="4" key="1">
    <citation type="submission" date="2024-01" db="EMBL/GenBank/DDBJ databases">
        <title>Mycovorax composti gen. nov. sp. nov., a member of the family Chitinophagaceae isolated from button mushroom compost.</title>
        <authorList>
            <person name="Thai M."/>
            <person name="Bell T.L."/>
            <person name="Kertesz M.A."/>
        </authorList>
    </citation>
    <scope>NUCLEOTIDE SEQUENCE [LARGE SCALE GENOMIC DNA]</scope>
    <source>
        <strain evidence="4">C216</strain>
    </source>
</reference>
<feature type="transmembrane region" description="Helical" evidence="2">
    <location>
        <begin position="6"/>
        <end position="28"/>
    </location>
</feature>
<keyword evidence="2" id="KW-1133">Transmembrane helix</keyword>
<evidence type="ECO:0000256" key="2">
    <source>
        <dbReference type="SAM" id="Phobius"/>
    </source>
</evidence>
<proteinExistence type="predicted"/>
<organism evidence="3 4">
    <name type="scientific">Mycovorax composti</name>
    <dbReference type="NCBI Taxonomy" id="2962693"/>
    <lineage>
        <taxon>Bacteria</taxon>
        <taxon>Pseudomonadati</taxon>
        <taxon>Bacteroidota</taxon>
        <taxon>Chitinophagia</taxon>
        <taxon>Chitinophagales</taxon>
        <taxon>Chitinophagaceae</taxon>
        <taxon>Mycovorax</taxon>
    </lineage>
</organism>
<feature type="compositionally biased region" description="Polar residues" evidence="1">
    <location>
        <begin position="55"/>
        <end position="65"/>
    </location>
</feature>
<evidence type="ECO:0008006" key="5">
    <source>
        <dbReference type="Google" id="ProtNLM"/>
    </source>
</evidence>
<sequence length="76" mass="9052">MGVLGYLLLGIFLYFFYNLSVKVIWPIYKTTKQIRRQFKNMSSQNQEHFTPPPQNKNNRTTSSQVGEYIDFEEIKD</sequence>
<feature type="region of interest" description="Disordered" evidence="1">
    <location>
        <begin position="40"/>
        <end position="66"/>
    </location>
</feature>
<keyword evidence="2" id="KW-0472">Membrane</keyword>
<evidence type="ECO:0000313" key="4">
    <source>
        <dbReference type="Proteomes" id="UP001321305"/>
    </source>
</evidence>